<sequence length="129" mass="14213">MSSAKKLANPQDRTASTDKYAGAADRRLDNLLVWRVLEGIAAKGSLTRACIELDLDVSTVSRQIAALEREWRVTLLNRSTKPAGLSHFVMQNLPLVRRMLNLVGELECALADESASEEKTVIRMSLSTS</sequence>
<accession>A0ABS2DUZ5</accession>
<dbReference type="SUPFAM" id="SSF46785">
    <property type="entry name" value="Winged helix' DNA-binding domain"/>
    <property type="match status" value="1"/>
</dbReference>
<dbReference type="Proteomes" id="UP000715095">
    <property type="component" value="Unassembled WGS sequence"/>
</dbReference>
<feature type="non-terminal residue" evidence="3">
    <location>
        <position position="129"/>
    </location>
</feature>
<comment type="caution">
    <text evidence="3">The sequence shown here is derived from an EMBL/GenBank/DDBJ whole genome shotgun (WGS) entry which is preliminary data.</text>
</comment>
<evidence type="ECO:0000256" key="1">
    <source>
        <dbReference type="ARBA" id="ARBA00009437"/>
    </source>
</evidence>
<dbReference type="EMBL" id="JACJJC010000164">
    <property type="protein sequence ID" value="MBM6705161.1"/>
    <property type="molecule type" value="Genomic_DNA"/>
</dbReference>
<organism evidence="3 4">
    <name type="scientific">Sutterella massiliensis</name>
    <dbReference type="NCBI Taxonomy" id="1816689"/>
    <lineage>
        <taxon>Bacteria</taxon>
        <taxon>Pseudomonadati</taxon>
        <taxon>Pseudomonadota</taxon>
        <taxon>Betaproteobacteria</taxon>
        <taxon>Burkholderiales</taxon>
        <taxon>Sutterellaceae</taxon>
        <taxon>Sutterella</taxon>
    </lineage>
</organism>
<comment type="similarity">
    <text evidence="1">Belongs to the LysR transcriptional regulatory family.</text>
</comment>
<dbReference type="PROSITE" id="PS50931">
    <property type="entry name" value="HTH_LYSR"/>
    <property type="match status" value="1"/>
</dbReference>
<proteinExistence type="inferred from homology"/>
<protein>
    <submittedName>
        <fullName evidence="3">LysR family transcriptional regulator</fullName>
    </submittedName>
</protein>
<evidence type="ECO:0000313" key="4">
    <source>
        <dbReference type="Proteomes" id="UP000715095"/>
    </source>
</evidence>
<name>A0ABS2DUZ5_9BURK</name>
<dbReference type="InterPro" id="IPR000847">
    <property type="entry name" value="LysR_HTH_N"/>
</dbReference>
<dbReference type="InterPro" id="IPR058163">
    <property type="entry name" value="LysR-type_TF_proteobact-type"/>
</dbReference>
<dbReference type="Gene3D" id="1.10.10.10">
    <property type="entry name" value="Winged helix-like DNA-binding domain superfamily/Winged helix DNA-binding domain"/>
    <property type="match status" value="1"/>
</dbReference>
<dbReference type="InterPro" id="IPR036388">
    <property type="entry name" value="WH-like_DNA-bd_sf"/>
</dbReference>
<evidence type="ECO:0000259" key="2">
    <source>
        <dbReference type="PROSITE" id="PS50931"/>
    </source>
</evidence>
<evidence type="ECO:0000313" key="3">
    <source>
        <dbReference type="EMBL" id="MBM6705161.1"/>
    </source>
</evidence>
<dbReference type="InterPro" id="IPR036390">
    <property type="entry name" value="WH_DNA-bd_sf"/>
</dbReference>
<dbReference type="PANTHER" id="PTHR30537:SF5">
    <property type="entry name" value="HTH-TYPE TRANSCRIPTIONAL ACTIVATOR TTDR-RELATED"/>
    <property type="match status" value="1"/>
</dbReference>
<feature type="domain" description="HTH lysR-type" evidence="2">
    <location>
        <begin position="29"/>
        <end position="86"/>
    </location>
</feature>
<keyword evidence="4" id="KW-1185">Reference proteome</keyword>
<gene>
    <name evidence="3" type="ORF">H6A60_11865</name>
</gene>
<reference evidence="3 4" key="1">
    <citation type="journal article" date="2021" name="Sci. Rep.">
        <title>The distribution of antibiotic resistance genes in chicken gut microbiota commensals.</title>
        <authorList>
            <person name="Juricova H."/>
            <person name="Matiasovicova J."/>
            <person name="Kubasova T."/>
            <person name="Cejkova D."/>
            <person name="Rychlik I."/>
        </authorList>
    </citation>
    <scope>NUCLEOTIDE SEQUENCE [LARGE SCALE GENOMIC DNA]</scope>
    <source>
        <strain evidence="3 4">An829</strain>
    </source>
</reference>
<dbReference type="PANTHER" id="PTHR30537">
    <property type="entry name" value="HTH-TYPE TRANSCRIPTIONAL REGULATOR"/>
    <property type="match status" value="1"/>
</dbReference>
<dbReference type="Pfam" id="PF00126">
    <property type="entry name" value="HTH_1"/>
    <property type="match status" value="1"/>
</dbReference>
<dbReference type="RefSeq" id="WP_205104911.1">
    <property type="nucleotide sequence ID" value="NZ_JACJJC010000164.1"/>
</dbReference>